<dbReference type="PANTHER" id="PTHR31374">
    <property type="entry name" value="AUXIN-INDUCED PROTEIN-LIKE-RELATED"/>
    <property type="match status" value="1"/>
</dbReference>
<keyword evidence="4" id="KW-1185">Reference proteome</keyword>
<dbReference type="EMBL" id="JAAIUW010000007">
    <property type="protein sequence ID" value="KAF7823352.1"/>
    <property type="molecule type" value="Genomic_DNA"/>
</dbReference>
<proteinExistence type="inferred from homology"/>
<dbReference type="GO" id="GO:0009733">
    <property type="term" value="P:response to auxin"/>
    <property type="evidence" value="ECO:0007669"/>
    <property type="project" value="InterPro"/>
</dbReference>
<sequence length="178" mass="20039">MAHILVIDSPFHLWGSIQLSIRGAYINQNGQIQQQEERQHQCEADEGGGGEATEEAVNREEMERRSCYEVPEDVKEGHFAVIAEDIGEMEAKRFVVPLSCLTHPSFLRLLEEAAEEYGFDQEGALTIPCRPKEIERILEGEGFKVRRVKIMIYVIGGGLESTRDKKACTSLKCKSKKA</sequence>
<evidence type="ECO:0000256" key="2">
    <source>
        <dbReference type="SAM" id="MobiDB-lite"/>
    </source>
</evidence>
<feature type="compositionally biased region" description="Acidic residues" evidence="2">
    <location>
        <begin position="44"/>
        <end position="54"/>
    </location>
</feature>
<protein>
    <submittedName>
        <fullName evidence="3">Auxin-responsive protein SAUR50-like</fullName>
    </submittedName>
</protein>
<gene>
    <name evidence="3" type="ORF">G2W53_021496</name>
</gene>
<dbReference type="InterPro" id="IPR003676">
    <property type="entry name" value="SAUR_fam"/>
</dbReference>
<dbReference type="OrthoDB" id="1930622at2759"/>
<comment type="similarity">
    <text evidence="1">Belongs to the ARG7 family.</text>
</comment>
<reference evidence="3" key="1">
    <citation type="submission" date="2020-09" db="EMBL/GenBank/DDBJ databases">
        <title>Genome-Enabled Discovery of Anthraquinone Biosynthesis in Senna tora.</title>
        <authorList>
            <person name="Kang S.-H."/>
            <person name="Pandey R.P."/>
            <person name="Lee C.-M."/>
            <person name="Sim J.-S."/>
            <person name="Jeong J.-T."/>
            <person name="Choi B.-S."/>
            <person name="Jung M."/>
            <person name="Ginzburg D."/>
            <person name="Zhao K."/>
            <person name="Won S.Y."/>
            <person name="Oh T.-J."/>
            <person name="Yu Y."/>
            <person name="Kim N.-H."/>
            <person name="Lee O.R."/>
            <person name="Lee T.-H."/>
            <person name="Bashyal P."/>
            <person name="Kim T.-S."/>
            <person name="Lee W.-H."/>
            <person name="Kawkins C."/>
            <person name="Kim C.-K."/>
            <person name="Kim J.S."/>
            <person name="Ahn B.O."/>
            <person name="Rhee S.Y."/>
            <person name="Sohng J.K."/>
        </authorList>
    </citation>
    <scope>NUCLEOTIDE SEQUENCE</scope>
    <source>
        <tissue evidence="3">Leaf</tissue>
    </source>
</reference>
<dbReference type="Pfam" id="PF02519">
    <property type="entry name" value="Auxin_inducible"/>
    <property type="match status" value="1"/>
</dbReference>
<feature type="region of interest" description="Disordered" evidence="2">
    <location>
        <begin position="36"/>
        <end position="62"/>
    </location>
</feature>
<accession>A0A834TL73</accession>
<dbReference type="AlphaFoldDB" id="A0A834TL73"/>
<dbReference type="PANTHER" id="PTHR31374:SF16">
    <property type="entry name" value="AUXIN-RESPONSIVE FAMILY PROTEIN"/>
    <property type="match status" value="1"/>
</dbReference>
<name>A0A834TL73_9FABA</name>
<dbReference type="Proteomes" id="UP000634136">
    <property type="component" value="Unassembled WGS sequence"/>
</dbReference>
<organism evidence="3 4">
    <name type="scientific">Senna tora</name>
    <dbReference type="NCBI Taxonomy" id="362788"/>
    <lineage>
        <taxon>Eukaryota</taxon>
        <taxon>Viridiplantae</taxon>
        <taxon>Streptophyta</taxon>
        <taxon>Embryophyta</taxon>
        <taxon>Tracheophyta</taxon>
        <taxon>Spermatophyta</taxon>
        <taxon>Magnoliopsida</taxon>
        <taxon>eudicotyledons</taxon>
        <taxon>Gunneridae</taxon>
        <taxon>Pentapetalae</taxon>
        <taxon>rosids</taxon>
        <taxon>fabids</taxon>
        <taxon>Fabales</taxon>
        <taxon>Fabaceae</taxon>
        <taxon>Caesalpinioideae</taxon>
        <taxon>Cassia clade</taxon>
        <taxon>Senna</taxon>
    </lineage>
</organism>
<comment type="caution">
    <text evidence="3">The sequence shown here is derived from an EMBL/GenBank/DDBJ whole genome shotgun (WGS) entry which is preliminary data.</text>
</comment>
<evidence type="ECO:0000313" key="3">
    <source>
        <dbReference type="EMBL" id="KAF7823352.1"/>
    </source>
</evidence>
<evidence type="ECO:0000313" key="4">
    <source>
        <dbReference type="Proteomes" id="UP000634136"/>
    </source>
</evidence>
<evidence type="ECO:0000256" key="1">
    <source>
        <dbReference type="ARBA" id="ARBA00006974"/>
    </source>
</evidence>